<evidence type="ECO:0000256" key="1">
    <source>
        <dbReference type="ARBA" id="ARBA00008839"/>
    </source>
</evidence>
<feature type="compositionally biased region" description="Low complexity" evidence="2">
    <location>
        <begin position="909"/>
        <end position="930"/>
    </location>
</feature>
<feature type="region of interest" description="Disordered" evidence="2">
    <location>
        <begin position="315"/>
        <end position="472"/>
    </location>
</feature>
<feature type="compositionally biased region" description="Polar residues" evidence="2">
    <location>
        <begin position="415"/>
        <end position="430"/>
    </location>
</feature>
<reference evidence="3" key="1">
    <citation type="submission" date="2022-11" db="EMBL/GenBank/DDBJ databases">
        <title>Centuries of genome instability and evolution in soft-shell clam transmissible cancer (bioRxiv).</title>
        <authorList>
            <person name="Hart S.F.M."/>
            <person name="Yonemitsu M.A."/>
            <person name="Giersch R.M."/>
            <person name="Beal B.F."/>
            <person name="Arriagada G."/>
            <person name="Davis B.W."/>
            <person name="Ostrander E.A."/>
            <person name="Goff S.P."/>
            <person name="Metzger M.J."/>
        </authorList>
    </citation>
    <scope>NUCLEOTIDE SEQUENCE</scope>
    <source>
        <strain evidence="3">MELC-2E11</strain>
        <tissue evidence="3">Siphon/mantle</tissue>
    </source>
</reference>
<feature type="region of interest" description="Disordered" evidence="2">
    <location>
        <begin position="52"/>
        <end position="77"/>
    </location>
</feature>
<evidence type="ECO:0000313" key="4">
    <source>
        <dbReference type="Proteomes" id="UP001164746"/>
    </source>
</evidence>
<feature type="compositionally biased region" description="Polar residues" evidence="2">
    <location>
        <begin position="1169"/>
        <end position="1183"/>
    </location>
</feature>
<dbReference type="Pfam" id="PF03359">
    <property type="entry name" value="GKAP"/>
    <property type="match status" value="1"/>
</dbReference>
<feature type="compositionally biased region" description="Basic residues" evidence="2">
    <location>
        <begin position="527"/>
        <end position="537"/>
    </location>
</feature>
<feature type="compositionally biased region" description="Polar residues" evidence="2">
    <location>
        <begin position="384"/>
        <end position="394"/>
    </location>
</feature>
<comment type="similarity">
    <text evidence="1">Belongs to the SAPAP family.</text>
</comment>
<feature type="region of interest" description="Disordered" evidence="2">
    <location>
        <begin position="1067"/>
        <end position="1183"/>
    </location>
</feature>
<feature type="region of interest" description="Disordered" evidence="2">
    <location>
        <begin position="616"/>
        <end position="676"/>
    </location>
</feature>
<evidence type="ECO:0000313" key="3">
    <source>
        <dbReference type="EMBL" id="WAR24239.1"/>
    </source>
</evidence>
<evidence type="ECO:0000256" key="2">
    <source>
        <dbReference type="SAM" id="MobiDB-lite"/>
    </source>
</evidence>
<keyword evidence="4" id="KW-1185">Reference proteome</keyword>
<organism evidence="3 4">
    <name type="scientific">Mya arenaria</name>
    <name type="common">Soft-shell clam</name>
    <dbReference type="NCBI Taxonomy" id="6604"/>
    <lineage>
        <taxon>Eukaryota</taxon>
        <taxon>Metazoa</taxon>
        <taxon>Spiralia</taxon>
        <taxon>Lophotrochozoa</taxon>
        <taxon>Mollusca</taxon>
        <taxon>Bivalvia</taxon>
        <taxon>Autobranchia</taxon>
        <taxon>Heteroconchia</taxon>
        <taxon>Euheterodonta</taxon>
        <taxon>Imparidentia</taxon>
        <taxon>Neoheterodontei</taxon>
        <taxon>Myida</taxon>
        <taxon>Myoidea</taxon>
        <taxon>Myidae</taxon>
        <taxon>Mya</taxon>
    </lineage>
</organism>
<accession>A0ABY7FSI0</accession>
<name>A0ABY7FSI0_MYAAR</name>
<dbReference type="InterPro" id="IPR005026">
    <property type="entry name" value="SAPAP"/>
</dbReference>
<dbReference type="EMBL" id="CP111024">
    <property type="protein sequence ID" value="WAR24239.1"/>
    <property type="molecule type" value="Genomic_DNA"/>
</dbReference>
<feature type="region of interest" description="Disordered" evidence="2">
    <location>
        <begin position="898"/>
        <end position="980"/>
    </location>
</feature>
<gene>
    <name evidence="3" type="ORF">MAR_037908</name>
</gene>
<dbReference type="PANTHER" id="PTHR12353:SF1">
    <property type="entry name" value="DISKS LARGE-ASSOCIATED PROTEIN 5"/>
    <property type="match status" value="1"/>
</dbReference>
<dbReference type="Proteomes" id="UP001164746">
    <property type="component" value="Chromosome 13"/>
</dbReference>
<dbReference type="PANTHER" id="PTHR12353">
    <property type="entry name" value="DISKS LARGE-ASSOCIATED PROTEIN DAP SAP90/PSD-95-ASSOCIATED PROTEIN"/>
    <property type="match status" value="1"/>
</dbReference>
<feature type="compositionally biased region" description="Polar residues" evidence="2">
    <location>
        <begin position="620"/>
        <end position="637"/>
    </location>
</feature>
<feature type="compositionally biased region" description="Polar residues" evidence="2">
    <location>
        <begin position="52"/>
        <end position="64"/>
    </location>
</feature>
<proteinExistence type="inferred from homology"/>
<feature type="compositionally biased region" description="Polar residues" evidence="2">
    <location>
        <begin position="253"/>
        <end position="262"/>
    </location>
</feature>
<protein>
    <submittedName>
        <fullName evidence="3">DLGP5-like protein</fullName>
    </submittedName>
</protein>
<feature type="region of interest" description="Disordered" evidence="2">
    <location>
        <begin position="520"/>
        <end position="569"/>
    </location>
</feature>
<feature type="region of interest" description="Disordered" evidence="2">
    <location>
        <begin position="1"/>
        <end position="34"/>
    </location>
</feature>
<sequence length="1183" mass="130914">MEGGKARGEFASAYKLSRPKLNNKAQRRERRSIEQKEFRHVGLIRQRNLQDLSPLQEGDQTVNKSYKGKTPVKVKEKKGVDRLEQLKKWREEREKKKTVEKVSTKSSVFKVGKLEHKETHLFAKGPFKSTVKSPTRENHAGDFNETRITRRGEENSFAPEDFTFSATSFASASYMFQPLSPNSANMFLNAGQDNSCSSFLMNEPGRISTPKTVMMKKKKADADRTLVQEITVVASEKSANESSLRRSSRLRSQTSTYDQNSLSVSVTMSATPCQLDQSAEIFQADIGNLQKPEIQEPHVETETTDTTLMEQTIEEAADSSNQSVKAAKPTPRTSLRRSILLSHPEQGQEQGTKTDEGKVPSSPKSARRRSSRRSVVTSYEEENQSIGSALTPGQSGAGKTRRSVAWSPKVEPVPETTSLESETVTPSQQTRKSKRRSVISRPNADPIIEEKTEANTTPKLLAATPGNRRSSRRSIITDIPESSEEADVAPQASAIPFVGPPPGEDTSDIGNDDVFNDSLKENVSPRPRLKTPKHIRNKSFGGFRIPDSHSAVLSGRRSAKRKSMMPKSPEEWVEVLKNSPMVEMKRRKSKFGDMSLPILNYDEDILDSEEAHSILESPEETAQTDQELAAQSSSKPTAISGPGSPVFSITEAVSSMDSERDRKMSGRRSSAASSPCRIVATTPASKAEAAITASASTVQVGEVSSTQGNLSDDNNGDSEYDVLYFRNLLVTEKTRLNNLCDVWNGVMEGNPSLTEEVGKANLLMNQRFKQFTGLVDACEFKTGEKETTCTDLKGFWDMVYIQVEDVDGQFQKLTRLQDNNWIDTEVKPVTKKVVKKKVSKPVVTKPVKSKFAAFRAQMIKKKEEKVSSPKQVATQEDEEKVFEMPGFFTVASPVRTPKFHCDGGTPKKTPTASTNSNPSSSSTLTVPSSLEQSQPKHSACDLLTRRTPSRKSYAPAVPSPLLLDTTPAPRPVRSCTQRTPVVPKRLLDEEDDSVSDSKRLKLTPARGLRTRKSVNFMDVPSSVESPRVEGTDEDFAILLQPTMCDSPTTQASPVRAESNEEFLRLLQPSSPAEPKETPDSDDVFSKYLQPQDSPAEKPTKRRHSSLKSCRSTDKRRSRSRSVHFAGGKEEELGHMKLPHTPYNRDSLGDPPTRPSLLGTPPDIKKGSRVNRNVPTATLISFTP</sequence>
<feature type="region of interest" description="Disordered" evidence="2">
    <location>
        <begin position="236"/>
        <end position="262"/>
    </location>
</feature>